<protein>
    <submittedName>
        <fullName evidence="2">Uncharacterized protein</fullName>
    </submittedName>
</protein>
<evidence type="ECO:0000313" key="2">
    <source>
        <dbReference type="EMBL" id="CEK98088.1"/>
    </source>
</evidence>
<sequence>SNRALHKSKWKKKIPARKERQTSRRTSSTCLDKSLCESLNTLNFPAQDTDEISQISYSSSEELDSDMC</sequence>
<feature type="compositionally biased region" description="Basic residues" evidence="1">
    <location>
        <begin position="1"/>
        <end position="15"/>
    </location>
</feature>
<proteinExistence type="predicted"/>
<feature type="non-terminal residue" evidence="2">
    <location>
        <position position="68"/>
    </location>
</feature>
<dbReference type="EMBL" id="HACG01051217">
    <property type="protein sequence ID" value="CEK98088.1"/>
    <property type="molecule type" value="Transcribed_RNA"/>
</dbReference>
<evidence type="ECO:0000256" key="1">
    <source>
        <dbReference type="SAM" id="MobiDB-lite"/>
    </source>
</evidence>
<reference evidence="2" key="1">
    <citation type="submission" date="2014-12" db="EMBL/GenBank/DDBJ databases">
        <title>Insight into the proteome of Arion vulgaris.</title>
        <authorList>
            <person name="Aradska J."/>
            <person name="Bulat T."/>
            <person name="Smidak R."/>
            <person name="Sarate P."/>
            <person name="Gangsoo J."/>
            <person name="Sialana F."/>
            <person name="Bilban M."/>
            <person name="Lubec G."/>
        </authorList>
    </citation>
    <scope>NUCLEOTIDE SEQUENCE</scope>
    <source>
        <tissue evidence="2">Skin</tissue>
    </source>
</reference>
<organism evidence="2">
    <name type="scientific">Arion vulgaris</name>
    <dbReference type="NCBI Taxonomy" id="1028688"/>
    <lineage>
        <taxon>Eukaryota</taxon>
        <taxon>Metazoa</taxon>
        <taxon>Spiralia</taxon>
        <taxon>Lophotrochozoa</taxon>
        <taxon>Mollusca</taxon>
        <taxon>Gastropoda</taxon>
        <taxon>Heterobranchia</taxon>
        <taxon>Euthyneura</taxon>
        <taxon>Panpulmonata</taxon>
        <taxon>Eupulmonata</taxon>
        <taxon>Stylommatophora</taxon>
        <taxon>Helicina</taxon>
        <taxon>Arionoidea</taxon>
        <taxon>Arionidae</taxon>
        <taxon>Arion</taxon>
    </lineage>
</organism>
<feature type="non-terminal residue" evidence="2">
    <location>
        <position position="1"/>
    </location>
</feature>
<dbReference type="AlphaFoldDB" id="A0A0B7BYN8"/>
<name>A0A0B7BYN8_9EUPU</name>
<feature type="region of interest" description="Disordered" evidence="1">
    <location>
        <begin position="1"/>
        <end position="28"/>
    </location>
</feature>
<accession>A0A0B7BYN8</accession>
<gene>
    <name evidence="2" type="primary">ORF217741</name>
</gene>